<dbReference type="RefSeq" id="WP_132472589.1">
    <property type="nucleotide sequence ID" value="NZ_JBHRVM010000001.1"/>
</dbReference>
<dbReference type="PIRSF" id="PIRSF017082">
    <property type="entry name" value="YflP"/>
    <property type="match status" value="1"/>
</dbReference>
<keyword evidence="4" id="KW-1185">Reference proteome</keyword>
<name>A0A4R3VIG9_9BURK</name>
<dbReference type="InterPro" id="IPR042100">
    <property type="entry name" value="Bug_dom1"/>
</dbReference>
<keyword evidence="3" id="KW-0675">Receptor</keyword>
<dbReference type="EMBL" id="SMBX01000001">
    <property type="protein sequence ID" value="TCV02755.1"/>
    <property type="molecule type" value="Genomic_DNA"/>
</dbReference>
<comment type="caution">
    <text evidence="3">The sequence shown here is derived from an EMBL/GenBank/DDBJ whole genome shotgun (WGS) entry which is preliminary data.</text>
</comment>
<feature type="signal peptide" evidence="2">
    <location>
        <begin position="1"/>
        <end position="19"/>
    </location>
</feature>
<feature type="chain" id="PRO_5020318957" evidence="2">
    <location>
        <begin position="20"/>
        <end position="329"/>
    </location>
</feature>
<dbReference type="CDD" id="cd13578">
    <property type="entry name" value="PBP2_Bug27"/>
    <property type="match status" value="1"/>
</dbReference>
<dbReference type="Gene3D" id="3.40.190.10">
    <property type="entry name" value="Periplasmic binding protein-like II"/>
    <property type="match status" value="1"/>
</dbReference>
<dbReference type="OrthoDB" id="8627412at2"/>
<dbReference type="InterPro" id="IPR005064">
    <property type="entry name" value="BUG"/>
</dbReference>
<dbReference type="AlphaFoldDB" id="A0A4R3VIG9"/>
<dbReference type="Pfam" id="PF03401">
    <property type="entry name" value="TctC"/>
    <property type="match status" value="1"/>
</dbReference>
<protein>
    <submittedName>
        <fullName evidence="3">Tripartite-type tricarboxylate transporter receptor subunit TctC</fullName>
    </submittedName>
</protein>
<comment type="similarity">
    <text evidence="1">Belongs to the UPF0065 (bug) family.</text>
</comment>
<dbReference type="PANTHER" id="PTHR42928">
    <property type="entry name" value="TRICARBOXYLATE-BINDING PROTEIN"/>
    <property type="match status" value="1"/>
</dbReference>
<evidence type="ECO:0000313" key="4">
    <source>
        <dbReference type="Proteomes" id="UP000294692"/>
    </source>
</evidence>
<reference evidence="3 4" key="1">
    <citation type="submission" date="2019-03" db="EMBL/GenBank/DDBJ databases">
        <title>Genomic Encyclopedia of Type Strains, Phase IV (KMG-IV): sequencing the most valuable type-strain genomes for metagenomic binning, comparative biology and taxonomic classification.</title>
        <authorList>
            <person name="Goeker M."/>
        </authorList>
    </citation>
    <scope>NUCLEOTIDE SEQUENCE [LARGE SCALE GENOMIC DNA]</scope>
    <source>
        <strain evidence="3 4">DSM 100048</strain>
    </source>
</reference>
<proteinExistence type="inferred from homology"/>
<evidence type="ECO:0000256" key="1">
    <source>
        <dbReference type="ARBA" id="ARBA00006987"/>
    </source>
</evidence>
<dbReference type="PANTHER" id="PTHR42928:SF5">
    <property type="entry name" value="BLR1237 PROTEIN"/>
    <property type="match status" value="1"/>
</dbReference>
<evidence type="ECO:0000256" key="2">
    <source>
        <dbReference type="SAM" id="SignalP"/>
    </source>
</evidence>
<sequence length="329" mass="34602">MSILSFAAKWRHAASAALAAGLLASSFAAQSQPADYPKRAITIVVPFAVGLAPDIQGRLIAEALSKRIGVPVLVENRPGANGNIGTEAVARAKPDGYTLLVCGLTCSIAKSIYKDIRFDVKRDLAPLINIGTIPSVLVVAKDSPFQNIGELIAHAKAHPGELTFASVGIGGSPHLAGELLKRSAGVDLMHIPFGSGDPLVEVGSGRVTMMFIPGVAAQNQQKLFRLLGVASAQRDPALPDVPTFAESGIANFEVEPWNGIWAPAGTPEPVLDYLNEHLQAVLAQPDVAKRLQQLGLKVVGGTRAAMAEYFDADAKKWAEVVEANGIVLE</sequence>
<gene>
    <name evidence="3" type="ORF">EV686_101212</name>
</gene>
<dbReference type="Proteomes" id="UP000294692">
    <property type="component" value="Unassembled WGS sequence"/>
</dbReference>
<keyword evidence="2" id="KW-0732">Signal</keyword>
<evidence type="ECO:0000313" key="3">
    <source>
        <dbReference type="EMBL" id="TCV02755.1"/>
    </source>
</evidence>
<dbReference type="Gene3D" id="3.40.190.150">
    <property type="entry name" value="Bordetella uptake gene, domain 1"/>
    <property type="match status" value="1"/>
</dbReference>
<dbReference type="SUPFAM" id="SSF53850">
    <property type="entry name" value="Periplasmic binding protein-like II"/>
    <property type="match status" value="1"/>
</dbReference>
<accession>A0A4R3VIG9</accession>
<organism evidence="3 4">
    <name type="scientific">Paracandidimonas soli</name>
    <dbReference type="NCBI Taxonomy" id="1917182"/>
    <lineage>
        <taxon>Bacteria</taxon>
        <taxon>Pseudomonadati</taxon>
        <taxon>Pseudomonadota</taxon>
        <taxon>Betaproteobacteria</taxon>
        <taxon>Burkholderiales</taxon>
        <taxon>Alcaligenaceae</taxon>
        <taxon>Paracandidimonas</taxon>
    </lineage>
</organism>